<dbReference type="Pfam" id="PF00651">
    <property type="entry name" value="BTB"/>
    <property type="match status" value="1"/>
</dbReference>
<dbReference type="EMBL" id="JABSTU010000001">
    <property type="protein sequence ID" value="KAH8041920.1"/>
    <property type="molecule type" value="Genomic_DNA"/>
</dbReference>
<proteinExistence type="predicted"/>
<dbReference type="Gene3D" id="3.30.710.10">
    <property type="entry name" value="Potassium Channel Kv1.1, Chain A"/>
    <property type="match status" value="1"/>
</dbReference>
<gene>
    <name evidence="2" type="ORF">HPB51_019620</name>
</gene>
<dbReference type="CDD" id="cd18186">
    <property type="entry name" value="BTB_POZ_ZBTB_KLHL-like"/>
    <property type="match status" value="1"/>
</dbReference>
<keyword evidence="3" id="KW-1185">Reference proteome</keyword>
<dbReference type="InterPro" id="IPR011333">
    <property type="entry name" value="SKP1/BTB/POZ_sf"/>
</dbReference>
<reference evidence="2" key="1">
    <citation type="journal article" date="2020" name="Cell">
        <title>Large-Scale Comparative Analyses of Tick Genomes Elucidate Their Genetic Diversity and Vector Capacities.</title>
        <authorList>
            <consortium name="Tick Genome and Microbiome Consortium (TIGMIC)"/>
            <person name="Jia N."/>
            <person name="Wang J."/>
            <person name="Shi W."/>
            <person name="Du L."/>
            <person name="Sun Y."/>
            <person name="Zhan W."/>
            <person name="Jiang J.F."/>
            <person name="Wang Q."/>
            <person name="Zhang B."/>
            <person name="Ji P."/>
            <person name="Bell-Sakyi L."/>
            <person name="Cui X.M."/>
            <person name="Yuan T.T."/>
            <person name="Jiang B.G."/>
            <person name="Yang W.F."/>
            <person name="Lam T.T."/>
            <person name="Chang Q.C."/>
            <person name="Ding S.J."/>
            <person name="Wang X.J."/>
            <person name="Zhu J.G."/>
            <person name="Ruan X.D."/>
            <person name="Zhao L."/>
            <person name="Wei J.T."/>
            <person name="Ye R.Z."/>
            <person name="Que T.C."/>
            <person name="Du C.H."/>
            <person name="Zhou Y.H."/>
            <person name="Cheng J.X."/>
            <person name="Dai P.F."/>
            <person name="Guo W.B."/>
            <person name="Han X.H."/>
            <person name="Huang E.J."/>
            <person name="Li L.F."/>
            <person name="Wei W."/>
            <person name="Gao Y.C."/>
            <person name="Liu J.Z."/>
            <person name="Shao H.Z."/>
            <person name="Wang X."/>
            <person name="Wang C.C."/>
            <person name="Yang T.C."/>
            <person name="Huo Q.B."/>
            <person name="Li W."/>
            <person name="Chen H.Y."/>
            <person name="Chen S.E."/>
            <person name="Zhou L.G."/>
            <person name="Ni X.B."/>
            <person name="Tian J.H."/>
            <person name="Sheng Y."/>
            <person name="Liu T."/>
            <person name="Pan Y.S."/>
            <person name="Xia L.Y."/>
            <person name="Li J."/>
            <person name="Zhao F."/>
            <person name="Cao W.C."/>
        </authorList>
    </citation>
    <scope>NUCLEOTIDE SEQUENCE</scope>
    <source>
        <strain evidence="2">Rmic-2018</strain>
    </source>
</reference>
<reference evidence="2" key="2">
    <citation type="submission" date="2021-09" db="EMBL/GenBank/DDBJ databases">
        <authorList>
            <person name="Jia N."/>
            <person name="Wang J."/>
            <person name="Shi W."/>
            <person name="Du L."/>
            <person name="Sun Y."/>
            <person name="Zhan W."/>
            <person name="Jiang J."/>
            <person name="Wang Q."/>
            <person name="Zhang B."/>
            <person name="Ji P."/>
            <person name="Sakyi L.B."/>
            <person name="Cui X."/>
            <person name="Yuan T."/>
            <person name="Jiang B."/>
            <person name="Yang W."/>
            <person name="Lam T.T.-Y."/>
            <person name="Chang Q."/>
            <person name="Ding S."/>
            <person name="Wang X."/>
            <person name="Zhu J."/>
            <person name="Ruan X."/>
            <person name="Zhao L."/>
            <person name="Wei J."/>
            <person name="Que T."/>
            <person name="Du C."/>
            <person name="Cheng J."/>
            <person name="Dai P."/>
            <person name="Han X."/>
            <person name="Huang E."/>
            <person name="Gao Y."/>
            <person name="Liu J."/>
            <person name="Shao H."/>
            <person name="Ye R."/>
            <person name="Li L."/>
            <person name="Wei W."/>
            <person name="Wang X."/>
            <person name="Wang C."/>
            <person name="Huo Q."/>
            <person name="Li W."/>
            <person name="Guo W."/>
            <person name="Chen H."/>
            <person name="Chen S."/>
            <person name="Zhou L."/>
            <person name="Zhou L."/>
            <person name="Ni X."/>
            <person name="Tian J."/>
            <person name="Zhou Y."/>
            <person name="Sheng Y."/>
            <person name="Liu T."/>
            <person name="Pan Y."/>
            <person name="Xia L."/>
            <person name="Li J."/>
            <person name="Zhao F."/>
            <person name="Cao W."/>
        </authorList>
    </citation>
    <scope>NUCLEOTIDE SEQUENCE</scope>
    <source>
        <strain evidence="2">Rmic-2018</strain>
        <tissue evidence="2">Larvae</tissue>
    </source>
</reference>
<feature type="domain" description="BTB" evidence="1">
    <location>
        <begin position="30"/>
        <end position="96"/>
    </location>
</feature>
<evidence type="ECO:0000313" key="3">
    <source>
        <dbReference type="Proteomes" id="UP000821866"/>
    </source>
</evidence>
<evidence type="ECO:0000313" key="2">
    <source>
        <dbReference type="EMBL" id="KAH8041920.1"/>
    </source>
</evidence>
<dbReference type="SMART" id="SM00225">
    <property type="entry name" value="BTB"/>
    <property type="match status" value="1"/>
</dbReference>
<protein>
    <recommendedName>
        <fullName evidence="1">BTB domain-containing protein</fullName>
    </recommendedName>
</protein>
<dbReference type="PROSITE" id="PS50097">
    <property type="entry name" value="BTB"/>
    <property type="match status" value="1"/>
</dbReference>
<name>A0A9J6F8D6_RHIMP</name>
<sequence length="125" mass="13894">MTRLLDHPVAMWEIFANELSLSLEGVSLSRDCVIRTDDGGEFRAHRGFLCSSSPVFQALFSVNNGGRRDIRLHDVSSPTMAALLAYCYSSKVSLPIKTQTTRVVACNVNRLAQYVREKVCCVVLI</sequence>
<comment type="caution">
    <text evidence="2">The sequence shown here is derived from an EMBL/GenBank/DDBJ whole genome shotgun (WGS) entry which is preliminary data.</text>
</comment>
<dbReference type="VEuPathDB" id="VectorBase:LOC119162139"/>
<dbReference type="SUPFAM" id="SSF54695">
    <property type="entry name" value="POZ domain"/>
    <property type="match status" value="1"/>
</dbReference>
<organism evidence="2 3">
    <name type="scientific">Rhipicephalus microplus</name>
    <name type="common">Cattle tick</name>
    <name type="synonym">Boophilus microplus</name>
    <dbReference type="NCBI Taxonomy" id="6941"/>
    <lineage>
        <taxon>Eukaryota</taxon>
        <taxon>Metazoa</taxon>
        <taxon>Ecdysozoa</taxon>
        <taxon>Arthropoda</taxon>
        <taxon>Chelicerata</taxon>
        <taxon>Arachnida</taxon>
        <taxon>Acari</taxon>
        <taxon>Parasitiformes</taxon>
        <taxon>Ixodida</taxon>
        <taxon>Ixodoidea</taxon>
        <taxon>Ixodidae</taxon>
        <taxon>Rhipicephalinae</taxon>
        <taxon>Rhipicephalus</taxon>
        <taxon>Boophilus</taxon>
    </lineage>
</organism>
<dbReference type="InterPro" id="IPR000210">
    <property type="entry name" value="BTB/POZ_dom"/>
</dbReference>
<accession>A0A9J6F8D6</accession>
<dbReference type="Proteomes" id="UP000821866">
    <property type="component" value="Chromosome 1"/>
</dbReference>
<dbReference type="AlphaFoldDB" id="A0A9J6F8D6"/>
<evidence type="ECO:0000259" key="1">
    <source>
        <dbReference type="PROSITE" id="PS50097"/>
    </source>
</evidence>